<organism evidence="1 2">
    <name type="scientific">Halobacillus naozhouensis</name>
    <dbReference type="NCBI Taxonomy" id="554880"/>
    <lineage>
        <taxon>Bacteria</taxon>
        <taxon>Bacillati</taxon>
        <taxon>Bacillota</taxon>
        <taxon>Bacilli</taxon>
        <taxon>Bacillales</taxon>
        <taxon>Bacillaceae</taxon>
        <taxon>Halobacillus</taxon>
    </lineage>
</organism>
<accession>A0ABY8IXE4</accession>
<proteinExistence type="predicted"/>
<sequence length="139" mass="16200">MKEGYQHLSNAYRITNYLLNLPTVNDNSLEQRFRITLKKKQISLSKVLAMIDEEDITREKFHTLSFEIYHADEVGNLLFGAWKRTTKWNGLQGEDTVEKMSRYTGQIKSDLQLAVPFLIEILGEDVKYAVPALYRSKNR</sequence>
<protein>
    <submittedName>
        <fullName evidence="1">Uncharacterized protein</fullName>
    </submittedName>
</protein>
<dbReference type="Proteomes" id="UP001221597">
    <property type="component" value="Chromosome"/>
</dbReference>
<evidence type="ECO:0000313" key="1">
    <source>
        <dbReference type="EMBL" id="WFT74725.1"/>
    </source>
</evidence>
<gene>
    <name evidence="1" type="ORF">P9989_20665</name>
</gene>
<keyword evidence="2" id="KW-1185">Reference proteome</keyword>
<dbReference type="EMBL" id="CP121671">
    <property type="protein sequence ID" value="WFT74725.1"/>
    <property type="molecule type" value="Genomic_DNA"/>
</dbReference>
<dbReference type="RefSeq" id="WP_283076721.1">
    <property type="nucleotide sequence ID" value="NZ_CP121671.1"/>
</dbReference>
<evidence type="ECO:0000313" key="2">
    <source>
        <dbReference type="Proteomes" id="UP001221597"/>
    </source>
</evidence>
<name>A0ABY8IXE4_9BACI</name>
<reference evidence="1 2" key="1">
    <citation type="submission" date="2023-04" db="EMBL/GenBank/DDBJ databases">
        <title>Genome sequence of Halobacillus naozhouensis KACC 21980.</title>
        <authorList>
            <person name="Kim S."/>
            <person name="Heo J."/>
            <person name="Kwon S.-W."/>
        </authorList>
    </citation>
    <scope>NUCLEOTIDE SEQUENCE [LARGE SCALE GENOMIC DNA]</scope>
    <source>
        <strain evidence="1 2">KCTC 13234</strain>
    </source>
</reference>